<dbReference type="CDD" id="cd00198">
    <property type="entry name" value="vWFA"/>
    <property type="match status" value="1"/>
</dbReference>
<dbReference type="Proteomes" id="UP000681526">
    <property type="component" value="Unassembled WGS sequence"/>
</dbReference>
<dbReference type="Gene3D" id="3.40.50.410">
    <property type="entry name" value="von Willebrand factor, type A domain"/>
    <property type="match status" value="1"/>
</dbReference>
<name>A0ABM8V3D7_THEXY</name>
<dbReference type="EMBL" id="CAJRAY010000038">
    <property type="protein sequence ID" value="CAG5085023.1"/>
    <property type="molecule type" value="Genomic_DNA"/>
</dbReference>
<dbReference type="InterPro" id="IPR029062">
    <property type="entry name" value="Class_I_gatase-like"/>
</dbReference>
<dbReference type="SMART" id="SM00327">
    <property type="entry name" value="VWA"/>
    <property type="match status" value="2"/>
</dbReference>
<dbReference type="SUPFAM" id="SSF52317">
    <property type="entry name" value="Class I glutamine amidotransferase-like"/>
    <property type="match status" value="1"/>
</dbReference>
<dbReference type="RefSeq" id="WP_213484223.1">
    <property type="nucleotide sequence ID" value="NZ_CAJRAY010000038.1"/>
</dbReference>
<reference evidence="4 5" key="1">
    <citation type="submission" date="2021-04" db="EMBL/GenBank/DDBJ databases">
        <authorList>
            <person name="Rakotoarivonina H."/>
        </authorList>
    </citation>
    <scope>NUCLEOTIDE SEQUENCE [LARGE SCALE GENOMIC DNA]</scope>
    <source>
        <strain evidence="4 5">XE</strain>
    </source>
</reference>
<dbReference type="PROSITE" id="PS50234">
    <property type="entry name" value="VWFA"/>
    <property type="match status" value="1"/>
</dbReference>
<evidence type="ECO:0000313" key="4">
    <source>
        <dbReference type="EMBL" id="CAG5085023.1"/>
    </source>
</evidence>
<organism evidence="4 5">
    <name type="scientific">Thermobacillus xylanilyticus</name>
    <dbReference type="NCBI Taxonomy" id="76633"/>
    <lineage>
        <taxon>Bacteria</taxon>
        <taxon>Bacillati</taxon>
        <taxon>Bacillota</taxon>
        <taxon>Bacilli</taxon>
        <taxon>Bacillales</taxon>
        <taxon>Paenibacillaceae</taxon>
        <taxon>Thermobacillus</taxon>
    </lineage>
</organism>
<keyword evidence="2" id="KW-0472">Membrane</keyword>
<gene>
    <name evidence="4" type="primary">txxe 947</name>
    <name evidence="4" type="ORF">TXXE_08450</name>
</gene>
<dbReference type="InterPro" id="IPR036465">
    <property type="entry name" value="vWFA_dom_sf"/>
</dbReference>
<proteinExistence type="predicted"/>
<dbReference type="Pfam" id="PF00092">
    <property type="entry name" value="VWA"/>
    <property type="match status" value="1"/>
</dbReference>
<evidence type="ECO:0000259" key="3">
    <source>
        <dbReference type="PROSITE" id="PS50234"/>
    </source>
</evidence>
<dbReference type="PROSITE" id="PS50194">
    <property type="entry name" value="FILAMIN_REPEAT"/>
    <property type="match status" value="1"/>
</dbReference>
<dbReference type="SUPFAM" id="SSF53300">
    <property type="entry name" value="vWA-like"/>
    <property type="match status" value="2"/>
</dbReference>
<evidence type="ECO:0000313" key="5">
    <source>
        <dbReference type="Proteomes" id="UP000681526"/>
    </source>
</evidence>
<feature type="domain" description="VWFA" evidence="3">
    <location>
        <begin position="405"/>
        <end position="570"/>
    </location>
</feature>
<feature type="region of interest" description="Disordered" evidence="1">
    <location>
        <begin position="882"/>
        <end position="965"/>
    </location>
</feature>
<dbReference type="Gene3D" id="3.40.50.880">
    <property type="match status" value="2"/>
</dbReference>
<feature type="transmembrane region" description="Helical" evidence="2">
    <location>
        <begin position="37"/>
        <end position="58"/>
    </location>
</feature>
<dbReference type="Pfam" id="PF13519">
    <property type="entry name" value="VWA_2"/>
    <property type="match status" value="1"/>
</dbReference>
<feature type="compositionally biased region" description="Low complexity" evidence="1">
    <location>
        <begin position="938"/>
        <end position="952"/>
    </location>
</feature>
<comment type="caution">
    <text evidence="4">The sequence shown here is derived from an EMBL/GenBank/DDBJ whole genome shotgun (WGS) entry which is preliminary data.</text>
</comment>
<feature type="compositionally biased region" description="Polar residues" evidence="1">
    <location>
        <begin position="924"/>
        <end position="934"/>
    </location>
</feature>
<keyword evidence="2" id="KW-1133">Transmembrane helix</keyword>
<keyword evidence="2" id="KW-0812">Transmembrane</keyword>
<sequence length="965" mass="102674">MGLHFDQPWLLLLIIPAAAWLFWAWKRTLRLSGPRKAAAFTLRAVILLLLISVASGFAPTFRDDYRAVVFVADRSASVADDASIAGWIGEALDGKEDGDRAGIVSFGRTAAVERPLTTEGGAPALRAGIDPVYSNITDGLRLAASLLPEGGRIVLLSDGRGNVGDAIRQSRLLRSQGIAVDVVPLASRAADDAAIESLQTPASVRLGERFTIELEVASTAEREAELRLFENEREIARETVRLSSGVNRYLFQNIAGSAGFNRYRAEIYMPGDERAQNDTAYGFSRVEGPPRVLVVEGEPGTSANIVSALEASLIPYDLLPPEQLSVELADYARYDAVVLNNVPATRLSGTVMERLASAVGDLGIGLVAAGGADSYGLGGYFETPLERALPVYMDLKGRRQMPSLGLILVIDRSGSMDGGKLELAKEAALRAIGLLRDSDTVGVVAFDDSPWWVVEPAKLADRDAVAEAVQGIQPAGGTDIHPAVAAALDRMLEIEAQRRHIILLTDGMSAGNNDYNALTAAMNEAGITMSTVAVGMDADTELLKRLADAAKGRYYYTADQSTIPAIFSRETAMMARTYIVENRFVPAIGQAGGWLPLFSAGVPAVDAYVATTPKETAETVLLSPEGDPLLARWSFGAGRSVAWTSDLTGKWSADWTSWPQFPDMLAAWVKWTFPQFSTDPWLVKARLEGGDAELTITAQGAAGTGNLTASLAGEDGVTETVRPVPVAPGEYAVRLQNVRPGAYFMRISESGDADGAPSGGSLAGFVIPYSPEFRLAGEEDGRALLEEIAQMTGGRMLSPEHPDEVFRIERIAARGKVDLTRGLLIAALLLWLADIAVRRLSLPWNRIAAALAGRFAVRQRPGADAAGAAAWSRLKERTRSTGEFYAGGGIRPRDRKPRMAEDDPPNVRAGETGGTDAARAGPSATGSTPSNGSHSVLPDAGSPDSGGAAGSPMERLLAAKRRGSR</sequence>
<dbReference type="InterPro" id="IPR017868">
    <property type="entry name" value="Filamin/ABP280_repeat-like"/>
</dbReference>
<accession>A0ABM8V3D7</accession>
<dbReference type="InterPro" id="IPR002035">
    <property type="entry name" value="VWF_A"/>
</dbReference>
<dbReference type="PANTHER" id="PTHR37947">
    <property type="entry name" value="BLL2462 PROTEIN"/>
    <property type="match status" value="1"/>
</dbReference>
<evidence type="ECO:0000256" key="1">
    <source>
        <dbReference type="SAM" id="MobiDB-lite"/>
    </source>
</evidence>
<dbReference type="PANTHER" id="PTHR37947:SF2">
    <property type="entry name" value="VON WILLEBRAND FACTOR TYPE A"/>
    <property type="match status" value="1"/>
</dbReference>
<protein>
    <submittedName>
        <fullName evidence="4">von Willebrand factor type A domain protein</fullName>
    </submittedName>
</protein>
<feature type="transmembrane region" description="Helical" evidence="2">
    <location>
        <begin position="6"/>
        <end position="25"/>
    </location>
</feature>
<evidence type="ECO:0000256" key="2">
    <source>
        <dbReference type="SAM" id="Phobius"/>
    </source>
</evidence>
<keyword evidence="5" id="KW-1185">Reference proteome</keyword>